<dbReference type="GO" id="GO:0042597">
    <property type="term" value="C:periplasmic space"/>
    <property type="evidence" value="ECO:0007669"/>
    <property type="project" value="UniProtKB-SubCell"/>
</dbReference>
<keyword evidence="4" id="KW-0732">Signal</keyword>
<evidence type="ECO:0000256" key="2">
    <source>
        <dbReference type="ARBA" id="ARBA00008520"/>
    </source>
</evidence>
<dbReference type="Pfam" id="PF01547">
    <property type="entry name" value="SBP_bac_1"/>
    <property type="match status" value="1"/>
</dbReference>
<keyword evidence="3" id="KW-0813">Transport</keyword>
<dbReference type="InterPro" id="IPR050490">
    <property type="entry name" value="Bact_solute-bd_prot1"/>
</dbReference>
<dbReference type="PANTHER" id="PTHR43649">
    <property type="entry name" value="ARABINOSE-BINDING PROTEIN-RELATED"/>
    <property type="match status" value="1"/>
</dbReference>
<reference evidence="5" key="1">
    <citation type="submission" date="2022-01" db="EMBL/GenBank/DDBJ databases">
        <title>Draft genome sequence of Sabulilitoribacter arenilitoris KCTC 52401.</title>
        <authorList>
            <person name="Oh J.-S."/>
        </authorList>
    </citation>
    <scope>NUCLEOTIDE SEQUENCE</scope>
    <source>
        <strain evidence="5">HMF6543</strain>
    </source>
</reference>
<comment type="caution">
    <text evidence="5">The sequence shown here is derived from an EMBL/GenBank/DDBJ whole genome shotgun (WGS) entry which is preliminary data.</text>
</comment>
<dbReference type="CDD" id="cd13585">
    <property type="entry name" value="PBP2_TMBP_like"/>
    <property type="match status" value="1"/>
</dbReference>
<dbReference type="SUPFAM" id="SSF53850">
    <property type="entry name" value="Periplasmic binding protein-like II"/>
    <property type="match status" value="1"/>
</dbReference>
<dbReference type="EMBL" id="JAKKDU010000004">
    <property type="protein sequence ID" value="MCF7567555.1"/>
    <property type="molecule type" value="Genomic_DNA"/>
</dbReference>
<comment type="similarity">
    <text evidence="2">Belongs to the bacterial solute-binding protein 1 family.</text>
</comment>
<dbReference type="AlphaFoldDB" id="A0AAE3EPA5"/>
<gene>
    <name evidence="5" type="ORF">L3X37_04140</name>
</gene>
<dbReference type="Gene3D" id="3.40.190.10">
    <property type="entry name" value="Periplasmic binding protein-like II"/>
    <property type="match status" value="2"/>
</dbReference>
<proteinExistence type="inferred from homology"/>
<protein>
    <submittedName>
        <fullName evidence="5">Sugar ABC transporter substrate-binding protein</fullName>
    </submittedName>
</protein>
<evidence type="ECO:0000313" key="6">
    <source>
        <dbReference type="Proteomes" id="UP001199795"/>
    </source>
</evidence>
<dbReference type="RefSeq" id="WP_237238904.1">
    <property type="nucleotide sequence ID" value="NZ_JAKKDU010000004.1"/>
</dbReference>
<evidence type="ECO:0000256" key="4">
    <source>
        <dbReference type="ARBA" id="ARBA00022729"/>
    </source>
</evidence>
<evidence type="ECO:0000256" key="1">
    <source>
        <dbReference type="ARBA" id="ARBA00004418"/>
    </source>
</evidence>
<dbReference type="Proteomes" id="UP001199795">
    <property type="component" value="Unassembled WGS sequence"/>
</dbReference>
<keyword evidence="6" id="KW-1185">Reference proteome</keyword>
<organism evidence="5 6">
    <name type="scientific">Wocania arenilitoris</name>
    <dbReference type="NCBI Taxonomy" id="2044858"/>
    <lineage>
        <taxon>Bacteria</taxon>
        <taxon>Pseudomonadati</taxon>
        <taxon>Bacteroidota</taxon>
        <taxon>Flavobacteriia</taxon>
        <taxon>Flavobacteriales</taxon>
        <taxon>Flavobacteriaceae</taxon>
        <taxon>Wocania</taxon>
    </lineage>
</organism>
<comment type="subcellular location">
    <subcellularLocation>
        <location evidence="1">Periplasm</location>
    </subcellularLocation>
</comment>
<dbReference type="InterPro" id="IPR006059">
    <property type="entry name" value="SBP"/>
</dbReference>
<dbReference type="PANTHER" id="PTHR43649:SF34">
    <property type="entry name" value="ABC TRANSPORTER PERIPLASMIC-BINDING PROTEIN YCJN-RELATED"/>
    <property type="match status" value="1"/>
</dbReference>
<evidence type="ECO:0000313" key="5">
    <source>
        <dbReference type="EMBL" id="MCF7567555.1"/>
    </source>
</evidence>
<accession>A0AAE3EPA5</accession>
<sequence>MATKFRIAVRKFDAFESAIDKIWEKYCQKTGCNLKLEAVSLDLHPLHDTILKAEGLKNGNWDVSLINTDWITEAYTSGSIEDLTPLIEKNPPEDFPNGWANSLLQKQIFEGKTVALPFHNGPECLIYRKDLFESAEEGIEYYRKHGKLLEIPKTWDDFIKVAEFFNRPEQNLYGTTFAAYPDGHNTVFDFCLQLWTRGGNLFDPNKNIKLNSEAAIEGMAFYRKALKNTNAIHPNSRDFDSVKSGMAFANGNLAMMVNWFGFASMCEFLEDSKVKGKVDISDVPAGPNGKGSSLNAYWMYVIGNGSKHKDLAYDFIKFAVNAENDKLLTLEGAIGCRKSTWHDTDVNKEVPYYHKLETLHQNTKSLPRKSNWSEVADVIDQLVLDVINTSEPIENILNQAQEKINRIENI</sequence>
<evidence type="ECO:0000256" key="3">
    <source>
        <dbReference type="ARBA" id="ARBA00022448"/>
    </source>
</evidence>
<name>A0AAE3EPA5_9FLAO</name>